<keyword evidence="1" id="KW-0677">Repeat</keyword>
<keyword evidence="5" id="KW-1185">Reference proteome</keyword>
<dbReference type="InterPro" id="IPR011990">
    <property type="entry name" value="TPR-like_helical_dom_sf"/>
</dbReference>
<dbReference type="Gene3D" id="1.25.40.10">
    <property type="entry name" value="Tetratricopeptide repeat domain"/>
    <property type="match status" value="2"/>
</dbReference>
<proteinExistence type="predicted"/>
<organism evidence="4 5">
    <name type="scientific">Methanospirillum stamsii</name>
    <dbReference type="NCBI Taxonomy" id="1277351"/>
    <lineage>
        <taxon>Archaea</taxon>
        <taxon>Methanobacteriati</taxon>
        <taxon>Methanobacteriota</taxon>
        <taxon>Stenosarchaea group</taxon>
        <taxon>Methanomicrobia</taxon>
        <taxon>Methanomicrobiales</taxon>
        <taxon>Methanospirillaceae</taxon>
        <taxon>Methanospirillum</taxon>
    </lineage>
</organism>
<dbReference type="PROSITE" id="PS50005">
    <property type="entry name" value="TPR"/>
    <property type="match status" value="1"/>
</dbReference>
<dbReference type="PANTHER" id="PTHR44858:SF1">
    <property type="entry name" value="UDP-N-ACETYLGLUCOSAMINE--PEPTIDE N-ACETYLGLUCOSAMINYLTRANSFERASE SPINDLY-RELATED"/>
    <property type="match status" value="1"/>
</dbReference>
<comment type="caution">
    <text evidence="4">The sequence shown here is derived from an EMBL/GenBank/DDBJ whole genome shotgun (WGS) entry which is preliminary data.</text>
</comment>
<dbReference type="PANTHER" id="PTHR44858">
    <property type="entry name" value="TETRATRICOPEPTIDE REPEAT PROTEIN 6"/>
    <property type="match status" value="1"/>
</dbReference>
<dbReference type="RefSeq" id="WP_109940823.1">
    <property type="nucleotide sequence ID" value="NZ_CP176366.1"/>
</dbReference>
<dbReference type="OrthoDB" id="115601at2157"/>
<sequence>MNCKVLIISVLLIGLILPTGVFASDDEEYSQGTIFKTPKFLIDKMDEDYKDMSNLDYWGTKSQEPTKAPPTLQSYINEGWAYLEGGSNRDAEKSFEKAIQMNGTSYEAWYGKGLALENQKRYLSAVDAFSQSLSFSKKAADKWGPNAGLGRSYLSIQQYEKAKEACNLAISQYEQAGESSPDEIASIYQSLAKALEALGEVDAAQDALNKANDI</sequence>
<gene>
    <name evidence="4" type="ORF">DLD82_09155</name>
</gene>
<evidence type="ECO:0000256" key="1">
    <source>
        <dbReference type="ARBA" id="ARBA00022737"/>
    </source>
</evidence>
<name>A0A2V2MZU3_9EURY</name>
<dbReference type="InterPro" id="IPR050498">
    <property type="entry name" value="Ycf3"/>
</dbReference>
<dbReference type="EMBL" id="QGMZ01000018">
    <property type="protein sequence ID" value="PWR73412.1"/>
    <property type="molecule type" value="Genomic_DNA"/>
</dbReference>
<dbReference type="Pfam" id="PF13181">
    <property type="entry name" value="TPR_8"/>
    <property type="match status" value="2"/>
</dbReference>
<dbReference type="Pfam" id="PF13432">
    <property type="entry name" value="TPR_16"/>
    <property type="match status" value="1"/>
</dbReference>
<reference evidence="4 5" key="1">
    <citation type="submission" date="2018-05" db="EMBL/GenBank/DDBJ databases">
        <title>Draft genome of Methanospirillum stamsii Pt1.</title>
        <authorList>
            <person name="Dueholm M.S."/>
            <person name="Nielsen P.H."/>
            <person name="Bakmann L.F."/>
            <person name="Otzen D.E."/>
        </authorList>
    </citation>
    <scope>NUCLEOTIDE SEQUENCE [LARGE SCALE GENOMIC DNA]</scope>
    <source>
        <strain evidence="4 5">Pt1</strain>
    </source>
</reference>
<dbReference type="Proteomes" id="UP000245934">
    <property type="component" value="Unassembled WGS sequence"/>
</dbReference>
<evidence type="ECO:0000256" key="2">
    <source>
        <dbReference type="ARBA" id="ARBA00022803"/>
    </source>
</evidence>
<dbReference type="SMART" id="SM00028">
    <property type="entry name" value="TPR"/>
    <property type="match status" value="4"/>
</dbReference>
<dbReference type="GeneID" id="97608890"/>
<evidence type="ECO:0000313" key="4">
    <source>
        <dbReference type="EMBL" id="PWR73412.1"/>
    </source>
</evidence>
<evidence type="ECO:0000256" key="3">
    <source>
        <dbReference type="PROSITE-ProRule" id="PRU00339"/>
    </source>
</evidence>
<feature type="repeat" description="TPR" evidence="3">
    <location>
        <begin position="72"/>
        <end position="105"/>
    </location>
</feature>
<dbReference type="AlphaFoldDB" id="A0A2V2MZU3"/>
<keyword evidence="2 3" id="KW-0802">TPR repeat</keyword>
<dbReference type="SUPFAM" id="SSF48452">
    <property type="entry name" value="TPR-like"/>
    <property type="match status" value="1"/>
</dbReference>
<accession>A0A2V2MZU3</accession>
<evidence type="ECO:0000313" key="5">
    <source>
        <dbReference type="Proteomes" id="UP000245934"/>
    </source>
</evidence>
<protein>
    <submittedName>
        <fullName evidence="4">Uncharacterized protein</fullName>
    </submittedName>
</protein>
<dbReference type="InterPro" id="IPR019734">
    <property type="entry name" value="TPR_rpt"/>
</dbReference>